<dbReference type="NCBIfam" id="TIGR02532">
    <property type="entry name" value="IV_pilin_GFxxxE"/>
    <property type="match status" value="1"/>
</dbReference>
<sequence length="141" mass="15851">MVNSRYLRGFTLIEVLMVVALVAILASIALPNYMEYLRKGNRADVQQMMYQEAARLERIYSRNGGYPNTDIFEIVQKSDYYTLRYVPLGKPDGALGTHRNLEFNLTATPKSGSTQASDVCGVLTLDEQSNESSQGQNNDCW</sequence>
<dbReference type="InterPro" id="IPR012902">
    <property type="entry name" value="N_methyl_site"/>
</dbReference>
<dbReference type="Pfam" id="PF07963">
    <property type="entry name" value="N_methyl"/>
    <property type="match status" value="1"/>
</dbReference>
<gene>
    <name evidence="2" type="ORF">N475_12985</name>
</gene>
<evidence type="ECO:0000256" key="1">
    <source>
        <dbReference type="SAM" id="Phobius"/>
    </source>
</evidence>
<dbReference type="InterPro" id="IPR031982">
    <property type="entry name" value="PilE-like"/>
</dbReference>
<keyword evidence="1" id="KW-0812">Transmembrane</keyword>
<evidence type="ECO:0000313" key="2">
    <source>
        <dbReference type="EMBL" id="KZN39984.1"/>
    </source>
</evidence>
<comment type="caution">
    <text evidence="2">The sequence shown here is derived from an EMBL/GenBank/DDBJ whole genome shotgun (WGS) entry which is preliminary data.</text>
</comment>
<dbReference type="EMBL" id="AUYB01000097">
    <property type="protein sequence ID" value="KZN39984.1"/>
    <property type="molecule type" value="Genomic_DNA"/>
</dbReference>
<dbReference type="GeneID" id="57364379"/>
<dbReference type="SUPFAM" id="SSF54523">
    <property type="entry name" value="Pili subunits"/>
    <property type="match status" value="1"/>
</dbReference>
<feature type="transmembrane region" description="Helical" evidence="1">
    <location>
        <begin position="6"/>
        <end position="30"/>
    </location>
</feature>
<dbReference type="PATRIC" id="fig|1365250.3.peg.1829"/>
<keyword evidence="1" id="KW-0472">Membrane</keyword>
<dbReference type="RefSeq" id="WP_063356304.1">
    <property type="nucleotide sequence ID" value="NZ_AQHB01000038.1"/>
</dbReference>
<keyword evidence="3" id="KW-1185">Reference proteome</keyword>
<organism evidence="2 3">
    <name type="scientific">Pseudoalteromonas luteoviolacea DSM 6061</name>
    <dbReference type="NCBI Taxonomy" id="1365250"/>
    <lineage>
        <taxon>Bacteria</taxon>
        <taxon>Pseudomonadati</taxon>
        <taxon>Pseudomonadota</taxon>
        <taxon>Gammaproteobacteria</taxon>
        <taxon>Alteromonadales</taxon>
        <taxon>Pseudoalteromonadaceae</taxon>
        <taxon>Pseudoalteromonas</taxon>
    </lineage>
</organism>
<keyword evidence="1" id="KW-1133">Transmembrane helix</keyword>
<dbReference type="Pfam" id="PF16732">
    <property type="entry name" value="ComP_DUS"/>
    <property type="match status" value="1"/>
</dbReference>
<name>A0A166XC71_9GAMM</name>
<dbReference type="InterPro" id="IPR045584">
    <property type="entry name" value="Pilin-like"/>
</dbReference>
<dbReference type="Proteomes" id="UP000076643">
    <property type="component" value="Unassembled WGS sequence"/>
</dbReference>
<dbReference type="GO" id="GO:0043683">
    <property type="term" value="P:type IV pilus assembly"/>
    <property type="evidence" value="ECO:0007669"/>
    <property type="project" value="InterPro"/>
</dbReference>
<dbReference type="Gene3D" id="3.30.700.10">
    <property type="entry name" value="Glycoprotein, Type 4 Pilin"/>
    <property type="match status" value="1"/>
</dbReference>
<evidence type="ECO:0008006" key="4">
    <source>
        <dbReference type="Google" id="ProtNLM"/>
    </source>
</evidence>
<protein>
    <recommendedName>
        <fullName evidence="4">Type IV pilin</fullName>
    </recommendedName>
</protein>
<dbReference type="AlphaFoldDB" id="A0A166XC71"/>
<proteinExistence type="predicted"/>
<dbReference type="PROSITE" id="PS00409">
    <property type="entry name" value="PROKAR_NTER_METHYL"/>
    <property type="match status" value="1"/>
</dbReference>
<reference evidence="2 3" key="1">
    <citation type="submission" date="2013-07" db="EMBL/GenBank/DDBJ databases">
        <title>Comparative Genomic and Metabolomic Analysis of Twelve Strains of Pseudoalteromonas luteoviolacea.</title>
        <authorList>
            <person name="Vynne N.G."/>
            <person name="Mansson M."/>
            <person name="Gram L."/>
        </authorList>
    </citation>
    <scope>NUCLEOTIDE SEQUENCE [LARGE SCALE GENOMIC DNA]</scope>
    <source>
        <strain evidence="2 3">DSM 6061</strain>
    </source>
</reference>
<evidence type="ECO:0000313" key="3">
    <source>
        <dbReference type="Proteomes" id="UP000076643"/>
    </source>
</evidence>
<accession>A0A166XC71</accession>